<dbReference type="Proteomes" id="UP000603904">
    <property type="component" value="Unassembled WGS sequence"/>
</dbReference>
<reference evidence="8 9" key="1">
    <citation type="submission" date="2021-01" db="EMBL/GenBank/DDBJ databases">
        <title>Whole genome shotgun sequence of Microbispora corallina NBRC 16416.</title>
        <authorList>
            <person name="Komaki H."/>
            <person name="Tamura T."/>
        </authorList>
    </citation>
    <scope>NUCLEOTIDE SEQUENCE [LARGE SCALE GENOMIC DNA]</scope>
    <source>
        <strain evidence="8 9">NBRC 16416</strain>
    </source>
</reference>
<proteinExistence type="inferred from homology"/>
<dbReference type="PROSITE" id="PS50059">
    <property type="entry name" value="FKBP_PPIASE"/>
    <property type="match status" value="1"/>
</dbReference>
<evidence type="ECO:0000313" key="9">
    <source>
        <dbReference type="Proteomes" id="UP000603904"/>
    </source>
</evidence>
<comment type="similarity">
    <text evidence="2 6">Belongs to the FKBP-type PPIase family.</text>
</comment>
<evidence type="ECO:0000256" key="1">
    <source>
        <dbReference type="ARBA" id="ARBA00000971"/>
    </source>
</evidence>
<keyword evidence="3 5" id="KW-0697">Rotamase</keyword>
<dbReference type="PANTHER" id="PTHR43811:SF19">
    <property type="entry name" value="39 KDA FK506-BINDING NUCLEAR PROTEIN"/>
    <property type="match status" value="1"/>
</dbReference>
<dbReference type="InterPro" id="IPR001179">
    <property type="entry name" value="PPIase_FKBP_dom"/>
</dbReference>
<evidence type="ECO:0000256" key="6">
    <source>
        <dbReference type="RuleBase" id="RU003915"/>
    </source>
</evidence>
<dbReference type="Gene3D" id="3.10.50.40">
    <property type="match status" value="2"/>
</dbReference>
<dbReference type="GO" id="GO:0016853">
    <property type="term" value="F:isomerase activity"/>
    <property type="evidence" value="ECO:0007669"/>
    <property type="project" value="UniProtKB-KW"/>
</dbReference>
<protein>
    <recommendedName>
        <fullName evidence="6">Peptidyl-prolyl cis-trans isomerase</fullName>
        <ecNumber evidence="6">5.2.1.8</ecNumber>
    </recommendedName>
</protein>
<organism evidence="8 9">
    <name type="scientific">Microbispora corallina</name>
    <dbReference type="NCBI Taxonomy" id="83302"/>
    <lineage>
        <taxon>Bacteria</taxon>
        <taxon>Bacillati</taxon>
        <taxon>Actinomycetota</taxon>
        <taxon>Actinomycetes</taxon>
        <taxon>Streptosporangiales</taxon>
        <taxon>Streptosporangiaceae</taxon>
        <taxon>Microbispora</taxon>
    </lineage>
</organism>
<evidence type="ECO:0000256" key="5">
    <source>
        <dbReference type="PROSITE-ProRule" id="PRU00277"/>
    </source>
</evidence>
<dbReference type="PANTHER" id="PTHR43811">
    <property type="entry name" value="FKBP-TYPE PEPTIDYL-PROLYL CIS-TRANS ISOMERASE FKPA"/>
    <property type="match status" value="1"/>
</dbReference>
<name>A0ABQ4G486_9ACTN</name>
<keyword evidence="4 5" id="KW-0413">Isomerase</keyword>
<dbReference type="SUPFAM" id="SSF54534">
    <property type="entry name" value="FKBP-like"/>
    <property type="match status" value="2"/>
</dbReference>
<comment type="caution">
    <text evidence="8">The sequence shown here is derived from an EMBL/GenBank/DDBJ whole genome shotgun (WGS) entry which is preliminary data.</text>
</comment>
<evidence type="ECO:0000256" key="2">
    <source>
        <dbReference type="ARBA" id="ARBA00006577"/>
    </source>
</evidence>
<gene>
    <name evidence="8" type="ORF">Mco01_47930</name>
</gene>
<evidence type="ECO:0000256" key="3">
    <source>
        <dbReference type="ARBA" id="ARBA00023110"/>
    </source>
</evidence>
<comment type="catalytic activity">
    <reaction evidence="1 5 6">
        <text>[protein]-peptidylproline (omega=180) = [protein]-peptidylproline (omega=0)</text>
        <dbReference type="Rhea" id="RHEA:16237"/>
        <dbReference type="Rhea" id="RHEA-COMP:10747"/>
        <dbReference type="Rhea" id="RHEA-COMP:10748"/>
        <dbReference type="ChEBI" id="CHEBI:83833"/>
        <dbReference type="ChEBI" id="CHEBI:83834"/>
        <dbReference type="EC" id="5.2.1.8"/>
    </reaction>
</comment>
<feature type="domain" description="PPIase FKBP-type" evidence="7">
    <location>
        <begin position="189"/>
        <end position="277"/>
    </location>
</feature>
<accession>A0ABQ4G486</accession>
<evidence type="ECO:0000256" key="4">
    <source>
        <dbReference type="ARBA" id="ARBA00023235"/>
    </source>
</evidence>
<evidence type="ECO:0000259" key="7">
    <source>
        <dbReference type="PROSITE" id="PS50059"/>
    </source>
</evidence>
<evidence type="ECO:0000313" key="8">
    <source>
        <dbReference type="EMBL" id="GIH41793.1"/>
    </source>
</evidence>
<dbReference type="EC" id="5.2.1.8" evidence="6"/>
<sequence>MTGDAGKKPTLTFPAGKPALTSSAQKVIEGSGTPAKDGDVLTANVTVYNWDGKQNKSPGSDYDQGKSEFVTVSPQLPKALHEALVGAKPGGRVLAVIAKDNLSADQINQAKQQGTDFNASSQVLVVDIVSAAAKAAQGSAVDPGLNGVKLENPGGDKAPTLTTKTAAKPPKKLVVKTVIKGDGPAVKADQTVLAHYIGKIWGTDKKFDSSWDRGEPASFALNQVVKGWAQGLTGVPVGSRVLLTIPPDLGYGKEGNSQGGIKGTDTLVFVVDVLGAA</sequence>
<keyword evidence="9" id="KW-1185">Reference proteome</keyword>
<dbReference type="InterPro" id="IPR046357">
    <property type="entry name" value="PPIase_dom_sf"/>
</dbReference>
<dbReference type="Pfam" id="PF00254">
    <property type="entry name" value="FKBP_C"/>
    <property type="match status" value="1"/>
</dbReference>
<dbReference type="EMBL" id="BOOC01000025">
    <property type="protein sequence ID" value="GIH41793.1"/>
    <property type="molecule type" value="Genomic_DNA"/>
</dbReference>